<dbReference type="InterPro" id="IPR017871">
    <property type="entry name" value="ABC_transporter-like_CS"/>
</dbReference>
<dbReference type="InterPro" id="IPR013563">
    <property type="entry name" value="Oligopep_ABC_C"/>
</dbReference>
<comment type="similarity">
    <text evidence="2">Belongs to the ABC transporter superfamily.</text>
</comment>
<dbReference type="InterPro" id="IPR003439">
    <property type="entry name" value="ABC_transporter-like_ATP-bd"/>
</dbReference>
<evidence type="ECO:0000256" key="5">
    <source>
        <dbReference type="ARBA" id="ARBA00022741"/>
    </source>
</evidence>
<sequence>MNQIDKQDKTAADSLVRISGFGLGYQIGSQNLLQILRHIDLTIQKGDVVGLVGESGCGKSSLAYNLLGYRAGNSRIISGHVMLDDVDVTTLSRTELDKVRGRKVALVPQDPTTALSPHMRIASQLREVLIQHGYSSKSVDTAGRLRDLMMLIGLTDTDRILNSYPHELSGGQQQRIVIAMALSCDPEVVVLDEPTTGLDVTTQGQIIRLLRSLKVKLGTAMLYVTHDLNVLAQIADRVVVMYAGCVVETAPVDLLFEQPGHPYTRGLIGSIPSIRQTARNEMRLQGILRRSELGNGCPFAARCQYATDRCVHEMPEREQAAALHELACHHWRDLPKYAAYVSADAKTEIASVADRKDVLTVEDLDISYGSTGFFSRLLSRGTAPVVKGFSLTIKRGEIVSLVGESGSGKSTIAKAITGMIESVSGSIKYMGDQELGLIAARKNDLLREIQYVFQNPDSSLNPRRTIRATLTRPIRRFQPDLTANQRLELMVSALRNVQLDESYLSRYPGQLSGGERQRVAIARGLVANPSLLLCDEILSALDVSVQAKVIDVLLDLRKQGDIAMLFISHDLSVVRAISDRVVVLYKGAVMEQGKTDRIYEPPYHPYTHVLLSAAPEPGRALGEGEPVELPKLSGEGCVFANRCPWKKGEICDRETPAVRQTEDLTIHCHHDLETLGKLATWHKM</sequence>
<evidence type="ECO:0000313" key="9">
    <source>
        <dbReference type="EMBL" id="UXX81535.1"/>
    </source>
</evidence>
<dbReference type="NCBIfam" id="NF008453">
    <property type="entry name" value="PRK11308.1"/>
    <property type="match status" value="2"/>
</dbReference>
<gene>
    <name evidence="9" type="ORF">N7U68_00280</name>
</gene>
<dbReference type="CDD" id="cd03257">
    <property type="entry name" value="ABC_NikE_OppD_transporters"/>
    <property type="match status" value="2"/>
</dbReference>
<evidence type="ECO:0000256" key="7">
    <source>
        <dbReference type="ARBA" id="ARBA00023136"/>
    </source>
</evidence>
<name>A0ABY6D5W6_9RHOB</name>
<dbReference type="Proteomes" id="UP001064087">
    <property type="component" value="Plasmid unnamed2"/>
</dbReference>
<keyword evidence="3" id="KW-0813">Transport</keyword>
<comment type="subcellular location">
    <subcellularLocation>
        <location evidence="1">Cell inner membrane</location>
        <topology evidence="1">Peripheral membrane protein</topology>
    </subcellularLocation>
</comment>
<dbReference type="PANTHER" id="PTHR43297">
    <property type="entry name" value="OLIGOPEPTIDE TRANSPORT ATP-BINDING PROTEIN APPD"/>
    <property type="match status" value="1"/>
</dbReference>
<evidence type="ECO:0000256" key="2">
    <source>
        <dbReference type="ARBA" id="ARBA00005417"/>
    </source>
</evidence>
<dbReference type="PROSITE" id="PS00211">
    <property type="entry name" value="ABC_TRANSPORTER_1"/>
    <property type="match status" value="2"/>
</dbReference>
<accession>A0ABY6D5W6</accession>
<evidence type="ECO:0000256" key="4">
    <source>
        <dbReference type="ARBA" id="ARBA00022475"/>
    </source>
</evidence>
<proteinExistence type="inferred from homology"/>
<dbReference type="NCBIfam" id="TIGR01727">
    <property type="entry name" value="oligo_HPY"/>
    <property type="match status" value="2"/>
</dbReference>
<feature type="domain" description="ABC transporter" evidence="8">
    <location>
        <begin position="361"/>
        <end position="611"/>
    </location>
</feature>
<dbReference type="NCBIfam" id="NF007739">
    <property type="entry name" value="PRK10419.1"/>
    <property type="match status" value="2"/>
</dbReference>
<dbReference type="EMBL" id="CP106737">
    <property type="protein sequence ID" value="UXX81535.1"/>
    <property type="molecule type" value="Genomic_DNA"/>
</dbReference>
<evidence type="ECO:0000256" key="6">
    <source>
        <dbReference type="ARBA" id="ARBA00022840"/>
    </source>
</evidence>
<dbReference type="Pfam" id="PF08352">
    <property type="entry name" value="oligo_HPY"/>
    <property type="match status" value="2"/>
</dbReference>
<protein>
    <submittedName>
        <fullName evidence="9">ABC transporter ATP-binding protein</fullName>
    </submittedName>
</protein>
<organism evidence="9 10">
    <name type="scientific">Roseovarius pelagicus</name>
    <dbReference type="NCBI Taxonomy" id="2980108"/>
    <lineage>
        <taxon>Bacteria</taxon>
        <taxon>Pseudomonadati</taxon>
        <taxon>Pseudomonadota</taxon>
        <taxon>Alphaproteobacteria</taxon>
        <taxon>Rhodobacterales</taxon>
        <taxon>Roseobacteraceae</taxon>
        <taxon>Roseovarius</taxon>
    </lineage>
</organism>
<keyword evidence="5" id="KW-0547">Nucleotide-binding</keyword>
<keyword evidence="9" id="KW-0614">Plasmid</keyword>
<feature type="domain" description="ABC transporter" evidence="8">
    <location>
        <begin position="16"/>
        <end position="268"/>
    </location>
</feature>
<evidence type="ECO:0000259" key="8">
    <source>
        <dbReference type="PROSITE" id="PS50893"/>
    </source>
</evidence>
<keyword evidence="4" id="KW-1003">Cell membrane</keyword>
<evidence type="ECO:0000256" key="1">
    <source>
        <dbReference type="ARBA" id="ARBA00004417"/>
    </source>
</evidence>
<keyword evidence="7" id="KW-0472">Membrane</keyword>
<evidence type="ECO:0000313" key="10">
    <source>
        <dbReference type="Proteomes" id="UP001064087"/>
    </source>
</evidence>
<dbReference type="GO" id="GO:0005524">
    <property type="term" value="F:ATP binding"/>
    <property type="evidence" value="ECO:0007669"/>
    <property type="project" value="UniProtKB-KW"/>
</dbReference>
<dbReference type="InterPro" id="IPR050388">
    <property type="entry name" value="ABC_Ni/Peptide_Import"/>
</dbReference>
<dbReference type="InterPro" id="IPR027417">
    <property type="entry name" value="P-loop_NTPase"/>
</dbReference>
<keyword evidence="10" id="KW-1185">Reference proteome</keyword>
<dbReference type="SUPFAM" id="SSF52540">
    <property type="entry name" value="P-loop containing nucleoside triphosphate hydrolases"/>
    <property type="match status" value="2"/>
</dbReference>
<reference evidence="9" key="1">
    <citation type="submission" date="2022-10" db="EMBL/GenBank/DDBJ databases">
        <title>Roseovarius pelagicus sp. nov., isolated from Arctic seawater.</title>
        <authorList>
            <person name="Hong Y.W."/>
            <person name="Hwang C.Y."/>
        </authorList>
    </citation>
    <scope>NUCLEOTIDE SEQUENCE</scope>
    <source>
        <strain evidence="9">HL-MP18</strain>
        <plasmid evidence="9">unnamed2</plasmid>
    </source>
</reference>
<dbReference type="SMART" id="SM00382">
    <property type="entry name" value="AAA"/>
    <property type="match status" value="2"/>
</dbReference>
<dbReference type="RefSeq" id="WP_263046732.1">
    <property type="nucleotide sequence ID" value="NZ_CP106737.1"/>
</dbReference>
<evidence type="ECO:0000256" key="3">
    <source>
        <dbReference type="ARBA" id="ARBA00022448"/>
    </source>
</evidence>
<geneLocation type="plasmid" evidence="9 10">
    <name>unnamed2</name>
</geneLocation>
<dbReference type="InterPro" id="IPR003593">
    <property type="entry name" value="AAA+_ATPase"/>
</dbReference>
<dbReference type="Pfam" id="PF00005">
    <property type="entry name" value="ABC_tran"/>
    <property type="match status" value="2"/>
</dbReference>
<keyword evidence="6 9" id="KW-0067">ATP-binding</keyword>
<dbReference type="PANTHER" id="PTHR43297:SF2">
    <property type="entry name" value="DIPEPTIDE TRANSPORT ATP-BINDING PROTEIN DPPD"/>
    <property type="match status" value="1"/>
</dbReference>
<dbReference type="PROSITE" id="PS50893">
    <property type="entry name" value="ABC_TRANSPORTER_2"/>
    <property type="match status" value="2"/>
</dbReference>
<dbReference type="Gene3D" id="3.40.50.300">
    <property type="entry name" value="P-loop containing nucleotide triphosphate hydrolases"/>
    <property type="match status" value="2"/>
</dbReference>